<dbReference type="InterPro" id="IPR018666">
    <property type="entry name" value="DUF2125"/>
</dbReference>
<feature type="signal peptide" evidence="1">
    <location>
        <begin position="1"/>
        <end position="24"/>
    </location>
</feature>
<sequence>MMYFRTLAGSTALTALVVAGQASADVTPELVWQSWQEMGAAAGQGLTAANQSRSGDTLKLEGVRLHFEQPGMLIDGVIPEVNLTQRGDGTVEITMSPEFPVDMTVQDDPEEGAPPPEPTTVELTIRQPGLVMVAAGDGGAVSSVTLNAPSSTVAITKVDGVDAKTMDLVAEVSLSDLGGTYRTEGADKRAITSDFTAAVAEMTFAMTDPENGGKANVRASATDIKGTSAGQMIGPIGMTDLAGALRDGATSNGRFTYGPATVEFDVTDATDRMKGSSSVASGHLEVGMNEGGLSYKGGAKGVNLTLSGNQIPFPSFNMSYAEAAFELLAPVVKADAPQGFRLLTKVVDLKVSDEIWAMFDPMKQLPRDPATLVVDATGTAKLDVDLLDPVAVEQLGGKAPGTLESLSLQEMKLTLAGATLTGNGGFIFDNTDTTTFNGMPAPTGKLDMKLVGANALIDKLVAIGLVPNDQAMGARMMLGMFARPGEGQDTLTSTLEFKDKGFYANGQRLQ</sequence>
<dbReference type="AlphaFoldDB" id="A0A285CPE8"/>
<evidence type="ECO:0000313" key="3">
    <source>
        <dbReference type="Proteomes" id="UP000219467"/>
    </source>
</evidence>
<gene>
    <name evidence="2" type="ORF">SAMN05878503_102368</name>
</gene>
<dbReference type="Proteomes" id="UP000219467">
    <property type="component" value="Unassembled WGS sequence"/>
</dbReference>
<proteinExistence type="predicted"/>
<keyword evidence="3" id="KW-1185">Reference proteome</keyword>
<keyword evidence="1" id="KW-0732">Signal</keyword>
<dbReference type="EMBL" id="OAOQ01000002">
    <property type="protein sequence ID" value="SNX68928.1"/>
    <property type="molecule type" value="Genomic_DNA"/>
</dbReference>
<organism evidence="2 3">
    <name type="scientific">Cereibacter ovatus</name>
    <dbReference type="NCBI Taxonomy" id="439529"/>
    <lineage>
        <taxon>Bacteria</taxon>
        <taxon>Pseudomonadati</taxon>
        <taxon>Pseudomonadota</taxon>
        <taxon>Alphaproteobacteria</taxon>
        <taxon>Rhodobacterales</taxon>
        <taxon>Paracoccaceae</taxon>
        <taxon>Cereibacter</taxon>
    </lineage>
</organism>
<reference evidence="3" key="1">
    <citation type="submission" date="2017-08" db="EMBL/GenBank/DDBJ databases">
        <authorList>
            <person name="Varghese N."/>
            <person name="Submissions S."/>
        </authorList>
    </citation>
    <scope>NUCLEOTIDE SEQUENCE [LARGE SCALE GENOMIC DNA]</scope>
    <source>
        <strain evidence="3">JA234</strain>
    </source>
</reference>
<evidence type="ECO:0000256" key="1">
    <source>
        <dbReference type="SAM" id="SignalP"/>
    </source>
</evidence>
<accession>A0A285CPE8</accession>
<feature type="chain" id="PRO_5013216123" evidence="1">
    <location>
        <begin position="25"/>
        <end position="510"/>
    </location>
</feature>
<dbReference type="OrthoDB" id="7791409at2"/>
<evidence type="ECO:0000313" key="2">
    <source>
        <dbReference type="EMBL" id="SNX68928.1"/>
    </source>
</evidence>
<dbReference type="RefSeq" id="WP_097029380.1">
    <property type="nucleotide sequence ID" value="NZ_OAOQ01000002.1"/>
</dbReference>
<dbReference type="Pfam" id="PF09898">
    <property type="entry name" value="DUF2125"/>
    <property type="match status" value="1"/>
</dbReference>
<name>A0A285CPE8_9RHOB</name>
<protein>
    <submittedName>
        <fullName evidence="2">Uncharacterized protein DUF2125</fullName>
    </submittedName>
</protein>